<evidence type="ECO:0000313" key="1">
    <source>
        <dbReference type="EMBL" id="GAA1401978.1"/>
    </source>
</evidence>
<proteinExistence type="predicted"/>
<sequence>MDLTQKREDFGSDDQSWIASRHGLNNGKAATLDVSLFTKSEHYPEGFFKSGIPLAKITATGKVGPYDGAATDGRGTLYGFLLTTVKAPADPSTDVVGPVLLHGFVKASNLPIEVDAAGQADVAGRLIFT</sequence>
<evidence type="ECO:0000313" key="2">
    <source>
        <dbReference type="Proteomes" id="UP001501414"/>
    </source>
</evidence>
<reference evidence="1 2" key="1">
    <citation type="journal article" date="2019" name="Int. J. Syst. Evol. Microbiol.">
        <title>The Global Catalogue of Microorganisms (GCM) 10K type strain sequencing project: providing services to taxonomists for standard genome sequencing and annotation.</title>
        <authorList>
            <consortium name="The Broad Institute Genomics Platform"/>
            <consortium name="The Broad Institute Genome Sequencing Center for Infectious Disease"/>
            <person name="Wu L."/>
            <person name="Ma J."/>
        </authorList>
    </citation>
    <scope>NUCLEOTIDE SEQUENCE [LARGE SCALE GENOMIC DNA]</scope>
    <source>
        <strain evidence="1 2">JCM 11896</strain>
    </source>
</reference>
<keyword evidence="2" id="KW-1185">Reference proteome</keyword>
<organism evidence="1 2">
    <name type="scientific">Pseudonocardia kongjuensis</name>
    <dbReference type="NCBI Taxonomy" id="102227"/>
    <lineage>
        <taxon>Bacteria</taxon>
        <taxon>Bacillati</taxon>
        <taxon>Actinomycetota</taxon>
        <taxon>Actinomycetes</taxon>
        <taxon>Pseudonocardiales</taxon>
        <taxon>Pseudonocardiaceae</taxon>
        <taxon>Pseudonocardia</taxon>
    </lineage>
</organism>
<evidence type="ECO:0008006" key="3">
    <source>
        <dbReference type="Google" id="ProtNLM"/>
    </source>
</evidence>
<protein>
    <recommendedName>
        <fullName evidence="3">K structural protein</fullName>
    </recommendedName>
</protein>
<dbReference type="RefSeq" id="WP_344029387.1">
    <property type="nucleotide sequence ID" value="NZ_BAAAJK010000053.1"/>
</dbReference>
<comment type="caution">
    <text evidence="1">The sequence shown here is derived from an EMBL/GenBank/DDBJ whole genome shotgun (WGS) entry which is preliminary data.</text>
</comment>
<gene>
    <name evidence="1" type="ORF">GCM10009613_61160</name>
</gene>
<accession>A0ABN1YA13</accession>
<name>A0ABN1YA13_9PSEU</name>
<dbReference type="Proteomes" id="UP001501414">
    <property type="component" value="Unassembled WGS sequence"/>
</dbReference>
<dbReference type="EMBL" id="BAAAJK010000053">
    <property type="protein sequence ID" value="GAA1401978.1"/>
    <property type="molecule type" value="Genomic_DNA"/>
</dbReference>